<organism evidence="1 2">
    <name type="scientific">Coprinellus micaceus</name>
    <name type="common">Glistening ink-cap mushroom</name>
    <name type="synonym">Coprinus micaceus</name>
    <dbReference type="NCBI Taxonomy" id="71717"/>
    <lineage>
        <taxon>Eukaryota</taxon>
        <taxon>Fungi</taxon>
        <taxon>Dikarya</taxon>
        <taxon>Basidiomycota</taxon>
        <taxon>Agaricomycotina</taxon>
        <taxon>Agaricomycetes</taxon>
        <taxon>Agaricomycetidae</taxon>
        <taxon>Agaricales</taxon>
        <taxon>Agaricineae</taxon>
        <taxon>Psathyrellaceae</taxon>
        <taxon>Coprinellus</taxon>
    </lineage>
</organism>
<evidence type="ECO:0008006" key="3">
    <source>
        <dbReference type="Google" id="ProtNLM"/>
    </source>
</evidence>
<gene>
    <name evidence="1" type="ORF">FA13DRAFT_1731281</name>
</gene>
<dbReference type="EMBL" id="QPFP01000014">
    <property type="protein sequence ID" value="TEB32765.1"/>
    <property type="molecule type" value="Genomic_DNA"/>
</dbReference>
<keyword evidence="2" id="KW-1185">Reference proteome</keyword>
<evidence type="ECO:0000313" key="2">
    <source>
        <dbReference type="Proteomes" id="UP000298030"/>
    </source>
</evidence>
<dbReference type="OrthoDB" id="3010872at2759"/>
<evidence type="ECO:0000313" key="1">
    <source>
        <dbReference type="EMBL" id="TEB32765.1"/>
    </source>
</evidence>
<dbReference type="AlphaFoldDB" id="A0A4Y7TF15"/>
<proteinExistence type="predicted"/>
<reference evidence="1 2" key="1">
    <citation type="journal article" date="2019" name="Nat. Ecol. Evol.">
        <title>Megaphylogeny resolves global patterns of mushroom evolution.</title>
        <authorList>
            <person name="Varga T."/>
            <person name="Krizsan K."/>
            <person name="Foldi C."/>
            <person name="Dima B."/>
            <person name="Sanchez-Garcia M."/>
            <person name="Sanchez-Ramirez S."/>
            <person name="Szollosi G.J."/>
            <person name="Szarkandi J.G."/>
            <person name="Papp V."/>
            <person name="Albert L."/>
            <person name="Andreopoulos W."/>
            <person name="Angelini C."/>
            <person name="Antonin V."/>
            <person name="Barry K.W."/>
            <person name="Bougher N.L."/>
            <person name="Buchanan P."/>
            <person name="Buyck B."/>
            <person name="Bense V."/>
            <person name="Catcheside P."/>
            <person name="Chovatia M."/>
            <person name="Cooper J."/>
            <person name="Damon W."/>
            <person name="Desjardin D."/>
            <person name="Finy P."/>
            <person name="Geml J."/>
            <person name="Haridas S."/>
            <person name="Hughes K."/>
            <person name="Justo A."/>
            <person name="Karasinski D."/>
            <person name="Kautmanova I."/>
            <person name="Kiss B."/>
            <person name="Kocsube S."/>
            <person name="Kotiranta H."/>
            <person name="LaButti K.M."/>
            <person name="Lechner B.E."/>
            <person name="Liimatainen K."/>
            <person name="Lipzen A."/>
            <person name="Lukacs Z."/>
            <person name="Mihaltcheva S."/>
            <person name="Morgado L.N."/>
            <person name="Niskanen T."/>
            <person name="Noordeloos M.E."/>
            <person name="Ohm R.A."/>
            <person name="Ortiz-Santana B."/>
            <person name="Ovrebo C."/>
            <person name="Racz N."/>
            <person name="Riley R."/>
            <person name="Savchenko A."/>
            <person name="Shiryaev A."/>
            <person name="Soop K."/>
            <person name="Spirin V."/>
            <person name="Szebenyi C."/>
            <person name="Tomsovsky M."/>
            <person name="Tulloss R.E."/>
            <person name="Uehling J."/>
            <person name="Grigoriev I.V."/>
            <person name="Vagvolgyi C."/>
            <person name="Papp T."/>
            <person name="Martin F.M."/>
            <person name="Miettinen O."/>
            <person name="Hibbett D.S."/>
            <person name="Nagy L.G."/>
        </authorList>
    </citation>
    <scope>NUCLEOTIDE SEQUENCE [LARGE SCALE GENOMIC DNA]</scope>
    <source>
        <strain evidence="1 2">FP101781</strain>
    </source>
</reference>
<name>A0A4Y7TF15_COPMI</name>
<accession>A0A4Y7TF15</accession>
<sequence>MPVVVLTDDEWEEQRGELLKRLAPLLANTSNAANDVSSKLSAIVKAYPTSACTEALAQAIIDTIHSEPGAMEAVLQAVAPLLPEFDTTQIDWAGAEWKWRDVFTINYLELLETILFELQLHQKPRTHVCRDNQTLSCALLAGVMVKHGFMVPGSRTSALFALACVQTAKRGLEQVRAIALCLQLSAGGRGLVDLMEKERECGVEKVIEVLKKFKEEEYVTHPQGKELLEVGLIRALGCLRSDLSDERRTRLITRRRVFLVYTR</sequence>
<protein>
    <recommendedName>
        <fullName evidence="3">ARM repeat-containing protein</fullName>
    </recommendedName>
</protein>
<dbReference type="Proteomes" id="UP000298030">
    <property type="component" value="Unassembled WGS sequence"/>
</dbReference>
<comment type="caution">
    <text evidence="1">The sequence shown here is derived from an EMBL/GenBank/DDBJ whole genome shotgun (WGS) entry which is preliminary data.</text>
</comment>